<feature type="domain" description="MD-2-related lipid-recognition" evidence="8">
    <location>
        <begin position="41"/>
        <end position="162"/>
    </location>
</feature>
<keyword evidence="6" id="KW-0445">Lipid transport</keyword>
<accession>A0A1X7UN49</accession>
<organism evidence="9">
    <name type="scientific">Amphimedon queenslandica</name>
    <name type="common">Sponge</name>
    <dbReference type="NCBI Taxonomy" id="400682"/>
    <lineage>
        <taxon>Eukaryota</taxon>
        <taxon>Metazoa</taxon>
        <taxon>Porifera</taxon>
        <taxon>Demospongiae</taxon>
        <taxon>Heteroscleromorpha</taxon>
        <taxon>Haplosclerida</taxon>
        <taxon>Niphatidae</taxon>
        <taxon>Amphimedon</taxon>
    </lineage>
</organism>
<dbReference type="PANTHER" id="PTHR11306">
    <property type="entry name" value="NIEMANN PICK TYPE C2 PROTEIN NPC2-RELATED"/>
    <property type="match status" value="1"/>
</dbReference>
<sequence length="164" mass="17450">MKTILLFCALVAVLQASPLIDLKPAAPHPSLHDNADLGDIWSDCSRPGDPAKIKSVAIHPDPPQKDKPVSVNATITLSEEVTEGKITLVVKYGTFHITVINKSYDLCNIAKSAGDSCPLKTGDHNVIMTESLPGSAPSGSYKGNSEATDQNGKELVCINLNFKL</sequence>
<dbReference type="GO" id="GO:0032934">
    <property type="term" value="F:sterol binding"/>
    <property type="evidence" value="ECO:0007669"/>
    <property type="project" value="InterPro"/>
</dbReference>
<dbReference type="OrthoDB" id="10160110at2759"/>
<dbReference type="eggNOG" id="KOG4680">
    <property type="taxonomic scope" value="Eukaryota"/>
</dbReference>
<dbReference type="GO" id="GO:0015918">
    <property type="term" value="P:sterol transport"/>
    <property type="evidence" value="ECO:0007669"/>
    <property type="project" value="InterPro"/>
</dbReference>
<comment type="similarity">
    <text evidence="2">Belongs to the NPC2 family.</text>
</comment>
<dbReference type="InterPro" id="IPR036846">
    <property type="entry name" value="GM2-AP_sf"/>
</dbReference>
<dbReference type="Proteomes" id="UP000007879">
    <property type="component" value="Unassembled WGS sequence"/>
</dbReference>
<keyword evidence="5 7" id="KW-0732">Signal</keyword>
<evidence type="ECO:0000313" key="9">
    <source>
        <dbReference type="EnsemblMetazoa" id="Aqu2.1.28944_001"/>
    </source>
</evidence>
<evidence type="ECO:0000256" key="4">
    <source>
        <dbReference type="ARBA" id="ARBA00022448"/>
    </source>
</evidence>
<dbReference type="Gene3D" id="2.70.220.10">
    <property type="entry name" value="Ganglioside GM2 activator"/>
    <property type="match status" value="1"/>
</dbReference>
<comment type="subunit">
    <text evidence="3">Monomer.</text>
</comment>
<dbReference type="InParanoid" id="A0A1X7UN49"/>
<evidence type="ECO:0000259" key="8">
    <source>
        <dbReference type="SMART" id="SM00737"/>
    </source>
</evidence>
<evidence type="ECO:0000256" key="6">
    <source>
        <dbReference type="ARBA" id="ARBA00023055"/>
    </source>
</evidence>
<dbReference type="SUPFAM" id="SSF81296">
    <property type="entry name" value="E set domains"/>
    <property type="match status" value="1"/>
</dbReference>
<dbReference type="AlphaFoldDB" id="A0A1X7UN49"/>
<reference evidence="10" key="1">
    <citation type="journal article" date="2010" name="Nature">
        <title>The Amphimedon queenslandica genome and the evolution of animal complexity.</title>
        <authorList>
            <person name="Srivastava M."/>
            <person name="Simakov O."/>
            <person name="Chapman J."/>
            <person name="Fahey B."/>
            <person name="Gauthier M.E."/>
            <person name="Mitros T."/>
            <person name="Richards G.S."/>
            <person name="Conaco C."/>
            <person name="Dacre M."/>
            <person name="Hellsten U."/>
            <person name="Larroux C."/>
            <person name="Putnam N.H."/>
            <person name="Stanke M."/>
            <person name="Adamska M."/>
            <person name="Darling A."/>
            <person name="Degnan S.M."/>
            <person name="Oakley T.H."/>
            <person name="Plachetzki D.C."/>
            <person name="Zhai Y."/>
            <person name="Adamski M."/>
            <person name="Calcino A."/>
            <person name="Cummins S.F."/>
            <person name="Goodstein D.M."/>
            <person name="Harris C."/>
            <person name="Jackson D.J."/>
            <person name="Leys S.P."/>
            <person name="Shu S."/>
            <person name="Woodcroft B.J."/>
            <person name="Vervoort M."/>
            <person name="Kosik K.S."/>
            <person name="Manning G."/>
            <person name="Degnan B.M."/>
            <person name="Rokhsar D.S."/>
        </authorList>
    </citation>
    <scope>NUCLEOTIDE SEQUENCE [LARGE SCALE GENOMIC DNA]</scope>
</reference>
<dbReference type="InterPro" id="IPR039670">
    <property type="entry name" value="NPC2-like"/>
</dbReference>
<feature type="signal peptide" evidence="7">
    <location>
        <begin position="1"/>
        <end position="16"/>
    </location>
</feature>
<keyword evidence="10" id="KW-1185">Reference proteome</keyword>
<dbReference type="Pfam" id="PF02221">
    <property type="entry name" value="E1_DerP2_DerF2"/>
    <property type="match status" value="1"/>
</dbReference>
<dbReference type="EnsemblMetazoa" id="Aqu2.1.28944_001">
    <property type="protein sequence ID" value="Aqu2.1.28944_001"/>
    <property type="gene ID" value="Aqu2.1.28944"/>
</dbReference>
<reference evidence="9" key="2">
    <citation type="submission" date="2017-05" db="UniProtKB">
        <authorList>
            <consortium name="EnsemblMetazoa"/>
        </authorList>
    </citation>
    <scope>IDENTIFICATION</scope>
</reference>
<comment type="function">
    <text evidence="1">Catalyzes the intermembrane transfer of phosphatidylglycerol and phosphatidylinositol.</text>
</comment>
<gene>
    <name evidence="9" type="primary">105313099</name>
</gene>
<evidence type="ECO:0000256" key="2">
    <source>
        <dbReference type="ARBA" id="ARBA00006370"/>
    </source>
</evidence>
<name>A0A1X7UN49_AMPQE</name>
<evidence type="ECO:0000256" key="3">
    <source>
        <dbReference type="ARBA" id="ARBA00011245"/>
    </source>
</evidence>
<evidence type="ECO:0000256" key="5">
    <source>
        <dbReference type="ARBA" id="ARBA00022729"/>
    </source>
</evidence>
<dbReference type="EnsemblMetazoa" id="XM_011406258.2">
    <property type="protein sequence ID" value="XP_011404560.1"/>
    <property type="gene ID" value="LOC105313099"/>
</dbReference>
<dbReference type="InterPro" id="IPR014756">
    <property type="entry name" value="Ig_E-set"/>
</dbReference>
<proteinExistence type="inferred from homology"/>
<feature type="chain" id="PRO_5010875435" description="MD-2-related lipid-recognition domain-containing protein" evidence="7">
    <location>
        <begin position="17"/>
        <end position="164"/>
    </location>
</feature>
<evidence type="ECO:0000313" key="10">
    <source>
        <dbReference type="Proteomes" id="UP000007879"/>
    </source>
</evidence>
<protein>
    <recommendedName>
        <fullName evidence="8">MD-2-related lipid-recognition domain-containing protein</fullName>
    </recommendedName>
</protein>
<evidence type="ECO:0000256" key="1">
    <source>
        <dbReference type="ARBA" id="ARBA00002053"/>
    </source>
</evidence>
<dbReference type="SMART" id="SM00737">
    <property type="entry name" value="ML"/>
    <property type="match status" value="1"/>
</dbReference>
<keyword evidence="4" id="KW-0813">Transport</keyword>
<dbReference type="PANTHER" id="PTHR11306:SF0">
    <property type="entry name" value="PHOSPHATIDYLGLYCEROL_PHOSPHATIDYLINOSITOL TRANSFER PROTEIN"/>
    <property type="match status" value="1"/>
</dbReference>
<dbReference type="InterPro" id="IPR003172">
    <property type="entry name" value="ML_dom"/>
</dbReference>
<dbReference type="KEGG" id="aqu:105313099"/>
<evidence type="ECO:0000256" key="7">
    <source>
        <dbReference type="SAM" id="SignalP"/>
    </source>
</evidence>